<feature type="region of interest" description="Disordered" evidence="1">
    <location>
        <begin position="339"/>
        <end position="378"/>
    </location>
</feature>
<feature type="compositionally biased region" description="Polar residues" evidence="1">
    <location>
        <begin position="183"/>
        <end position="195"/>
    </location>
</feature>
<feature type="compositionally biased region" description="Basic and acidic residues" evidence="1">
    <location>
        <begin position="247"/>
        <end position="256"/>
    </location>
</feature>
<feature type="compositionally biased region" description="Basic and acidic residues" evidence="1">
    <location>
        <begin position="133"/>
        <end position="142"/>
    </location>
</feature>
<feature type="compositionally biased region" description="Pro residues" evidence="1">
    <location>
        <begin position="1"/>
        <end position="11"/>
    </location>
</feature>
<organism evidence="2 3">
    <name type="scientific">Colletotrichum zoysiae</name>
    <dbReference type="NCBI Taxonomy" id="1216348"/>
    <lineage>
        <taxon>Eukaryota</taxon>
        <taxon>Fungi</taxon>
        <taxon>Dikarya</taxon>
        <taxon>Ascomycota</taxon>
        <taxon>Pezizomycotina</taxon>
        <taxon>Sordariomycetes</taxon>
        <taxon>Hypocreomycetidae</taxon>
        <taxon>Glomerellales</taxon>
        <taxon>Glomerellaceae</taxon>
        <taxon>Colletotrichum</taxon>
        <taxon>Colletotrichum graminicola species complex</taxon>
    </lineage>
</organism>
<feature type="region of interest" description="Disordered" evidence="1">
    <location>
        <begin position="49"/>
        <end position="197"/>
    </location>
</feature>
<sequence>MPASRAPPLPTPTTIDTPNKILSKWQPVYPQSTEGLKGWYSQDTRDVRAKTWHGDTAQRPSTYRKPRETLPPVEEVEPPSPRNIAAKKPTTAVAPSAPYEDASPTQPSAYRVSPEPKESHGTMKKPLRVSIHQPERKAREKALLQQGTKAGLQHPPIYQSGRMFRSLQGPPKIPEADYKKRSAMTSQGTVSSNADLPSTWKLTLSTSSSLELAMEAVSQEMERESKLPESEKVLKQILVEQPQPSAAREDKDDERIPPPSSKESIPPPEEQPTRKTLRDGNGSVSKGQDDCDIDDRDVLRGLNIAISAACDEEVDAWIRLKTGVRIRRFLADLKAFETLGDENEPDPVRERARKRRADSRKLKAQIQQSKAAREARAQ</sequence>
<proteinExistence type="predicted"/>
<protein>
    <submittedName>
        <fullName evidence="2">Uncharacterized protein</fullName>
    </submittedName>
</protein>
<evidence type="ECO:0000313" key="2">
    <source>
        <dbReference type="EMBL" id="KAK2030731.1"/>
    </source>
</evidence>
<dbReference type="EMBL" id="MU842848">
    <property type="protein sequence ID" value="KAK2030731.1"/>
    <property type="molecule type" value="Genomic_DNA"/>
</dbReference>
<feature type="region of interest" description="Disordered" evidence="1">
    <location>
        <begin position="1"/>
        <end position="23"/>
    </location>
</feature>
<dbReference type="AlphaFoldDB" id="A0AAD9M1N6"/>
<comment type="caution">
    <text evidence="2">The sequence shown here is derived from an EMBL/GenBank/DDBJ whole genome shotgun (WGS) entry which is preliminary data.</text>
</comment>
<name>A0AAD9M1N6_9PEZI</name>
<feature type="compositionally biased region" description="Pro residues" evidence="1">
    <location>
        <begin position="257"/>
        <end position="270"/>
    </location>
</feature>
<evidence type="ECO:0000256" key="1">
    <source>
        <dbReference type="SAM" id="MobiDB-lite"/>
    </source>
</evidence>
<feature type="region of interest" description="Disordered" evidence="1">
    <location>
        <begin position="215"/>
        <end position="294"/>
    </location>
</feature>
<feature type="compositionally biased region" description="Basic and acidic residues" evidence="1">
    <location>
        <begin position="220"/>
        <end position="234"/>
    </location>
</feature>
<dbReference type="Proteomes" id="UP001232148">
    <property type="component" value="Unassembled WGS sequence"/>
</dbReference>
<keyword evidence="3" id="KW-1185">Reference proteome</keyword>
<gene>
    <name evidence="2" type="ORF">LX32DRAFT_314846</name>
</gene>
<reference evidence="2" key="1">
    <citation type="submission" date="2021-06" db="EMBL/GenBank/DDBJ databases">
        <title>Comparative genomics, transcriptomics and evolutionary studies reveal genomic signatures of adaptation to plant cell wall in hemibiotrophic fungi.</title>
        <authorList>
            <consortium name="DOE Joint Genome Institute"/>
            <person name="Baroncelli R."/>
            <person name="Diaz J.F."/>
            <person name="Benocci T."/>
            <person name="Peng M."/>
            <person name="Battaglia E."/>
            <person name="Haridas S."/>
            <person name="Andreopoulos W."/>
            <person name="Labutti K."/>
            <person name="Pangilinan J."/>
            <person name="Floch G.L."/>
            <person name="Makela M.R."/>
            <person name="Henrissat B."/>
            <person name="Grigoriev I.V."/>
            <person name="Crouch J.A."/>
            <person name="De Vries R.P."/>
            <person name="Sukno S.A."/>
            <person name="Thon M.R."/>
        </authorList>
    </citation>
    <scope>NUCLEOTIDE SEQUENCE</scope>
    <source>
        <strain evidence="2">MAFF235873</strain>
    </source>
</reference>
<evidence type="ECO:0000313" key="3">
    <source>
        <dbReference type="Proteomes" id="UP001232148"/>
    </source>
</evidence>
<accession>A0AAD9M1N6</accession>